<dbReference type="EMBL" id="CP000155">
    <property type="protein sequence ID" value="ABC30765.1"/>
    <property type="molecule type" value="Genomic_DNA"/>
</dbReference>
<dbReference type="STRING" id="349521.HCH_04050"/>
<protein>
    <submittedName>
        <fullName evidence="1">Uncharacterized protein</fullName>
    </submittedName>
</protein>
<gene>
    <name evidence="1" type="ordered locus">HCH_04050</name>
</gene>
<name>Q2SF09_HAHCH</name>
<dbReference type="KEGG" id="hch:HCH_04050"/>
<dbReference type="AlphaFoldDB" id="Q2SF09"/>
<evidence type="ECO:0000313" key="1">
    <source>
        <dbReference type="EMBL" id="ABC30765.1"/>
    </source>
</evidence>
<dbReference type="HOGENOM" id="CLU_2081515_0_0_6"/>
<evidence type="ECO:0000313" key="2">
    <source>
        <dbReference type="Proteomes" id="UP000000238"/>
    </source>
</evidence>
<organism evidence="1 2">
    <name type="scientific">Hahella chejuensis (strain KCTC 2396)</name>
    <dbReference type="NCBI Taxonomy" id="349521"/>
    <lineage>
        <taxon>Bacteria</taxon>
        <taxon>Pseudomonadati</taxon>
        <taxon>Pseudomonadota</taxon>
        <taxon>Gammaproteobacteria</taxon>
        <taxon>Oceanospirillales</taxon>
        <taxon>Hahellaceae</taxon>
        <taxon>Hahella</taxon>
    </lineage>
</organism>
<accession>Q2SF09</accession>
<proteinExistence type="predicted"/>
<sequence>MLYLYTVFRMRKTKPIRAELEEWRCKKCWLGVLRATDDHPEIRDYLTQMPESIFHVRWPHACSHCGHVYDWSDSCPVILYGGQRWVLEKAVNQKLSALLEHLKRAKDLENMPSGNPG</sequence>
<dbReference type="Proteomes" id="UP000000238">
    <property type="component" value="Chromosome"/>
</dbReference>
<reference evidence="1 2" key="1">
    <citation type="journal article" date="2005" name="Nucleic Acids Res.">
        <title>Genomic blueprint of Hahella chejuensis, a marine microbe producing an algicidal agent.</title>
        <authorList>
            <person name="Jeong H."/>
            <person name="Yim J.H."/>
            <person name="Lee C."/>
            <person name="Choi S.-H."/>
            <person name="Park Y.K."/>
            <person name="Yoon S.H."/>
            <person name="Hur C.-G."/>
            <person name="Kang H.-Y."/>
            <person name="Kim D."/>
            <person name="Lee H.H."/>
            <person name="Park K.H."/>
            <person name="Park S.-H."/>
            <person name="Park H.-S."/>
            <person name="Lee H.K."/>
            <person name="Oh T.K."/>
            <person name="Kim J.F."/>
        </authorList>
    </citation>
    <scope>NUCLEOTIDE SEQUENCE [LARGE SCALE GENOMIC DNA]</scope>
    <source>
        <strain evidence="1 2">KCTC 2396</strain>
    </source>
</reference>
<keyword evidence="2" id="KW-1185">Reference proteome</keyword>